<dbReference type="RefSeq" id="WP_055118762.1">
    <property type="nucleotide sequence ID" value="NZ_CXWA01000008.1"/>
</dbReference>
<organism evidence="1 2">
    <name type="scientific">Roseibium album</name>
    <dbReference type="NCBI Taxonomy" id="311410"/>
    <lineage>
        <taxon>Bacteria</taxon>
        <taxon>Pseudomonadati</taxon>
        <taxon>Pseudomonadota</taxon>
        <taxon>Alphaproteobacteria</taxon>
        <taxon>Hyphomicrobiales</taxon>
        <taxon>Stappiaceae</taxon>
        <taxon>Roseibium</taxon>
    </lineage>
</organism>
<protein>
    <submittedName>
        <fullName evidence="1">Uncharacterized protein</fullName>
    </submittedName>
</protein>
<dbReference type="Proteomes" id="UP000049983">
    <property type="component" value="Unassembled WGS sequence"/>
</dbReference>
<proteinExistence type="predicted"/>
<dbReference type="EMBL" id="CXWC01000012">
    <property type="protein sequence ID" value="CTQ75252.1"/>
    <property type="molecule type" value="Genomic_DNA"/>
</dbReference>
<dbReference type="AlphaFoldDB" id="A0A0M6ZGB2"/>
<dbReference type="STRING" id="311410.LA5095_04414"/>
<reference evidence="2" key="1">
    <citation type="submission" date="2015-07" db="EMBL/GenBank/DDBJ databases">
        <authorList>
            <person name="Rodrigo-Torres Lidia"/>
            <person name="Arahal R.David."/>
        </authorList>
    </citation>
    <scope>NUCLEOTIDE SEQUENCE [LARGE SCALE GENOMIC DNA]</scope>
    <source>
        <strain evidence="2">CECT 5096</strain>
    </source>
</reference>
<accession>A0A0M6ZGB2</accession>
<evidence type="ECO:0000313" key="1">
    <source>
        <dbReference type="EMBL" id="CTQ75252.1"/>
    </source>
</evidence>
<gene>
    <name evidence="1" type="ORF">LA5096_04289</name>
</gene>
<keyword evidence="2" id="KW-1185">Reference proteome</keyword>
<dbReference type="GeneID" id="97671593"/>
<sequence>MRSTYLAMLVFFLFGYSELHVHAEVNTPETEPIEAQQIEAKEVGRARQAFSSFGLGLEEKQEVYRALRELDYANEDLEIPDFLLRKGTIQAVAEFQRTIGAAATGFLTSDQVEVLRSAAGRSSQSAYMAGNNAKSAFENLNLGCEDHRVLYRALYALGHTARRTAFPDFLTDEAVVAAVTEFQEENGANATGYLTKDQVDNLQADAGKPYLWEHRACGPDRLLFPLNEWSAAGYSDSDKQDVFDILHAHGLLKGDRLSNSLSDGHNKDAVRRFQSSVGAEQTGYLTSRQADGILHGWLLPTPKQIWIALAVPDEKKKFLFHALVDLGYLWHAAPLVDFTFNEDLIRAVRRYQYASRFPTTGFLTGPQIELLLAHEIKPVPADTKQAKKRWSNPVMSWRYDDYSERELTLIYNALNKRGIFLDEAVNTDLTHPELVKRIRKYQQSIADKNPTGYLTHRQIAGLMADLGNRPPQDQLRKKSVGLLAKKKTPQMQPSARSAWEKLEYSLDKKKKIYRALYHLGLAKSPEMITDFSYRMNLIEVVRSYQERNGFAPTGFLTSEQADELLNRKAPMLPSEQQEEFFEKSERSAVLGFFRELGQQEYGISNPITAILKRIQGRFGLTANGYVNSELFEKAKTIPLQVVREPRRPQKLYFDAEERPASKDWSLWKSRSDDMCEISTFSIHEDGFTGSASPAGVALIRGSDWKRNSVNISVRLRNWKRDTIAQLRVRGRTYLMMEAFGRTVLVGEDGLRIDNYNKNYSNLIDGMMSANGFEITYETDFGTKAVVSFSALGLTKQLRAIMKVC</sequence>
<dbReference type="OrthoDB" id="8092964at2"/>
<evidence type="ECO:0000313" key="2">
    <source>
        <dbReference type="Proteomes" id="UP000049983"/>
    </source>
</evidence>
<name>A0A0M6ZGB2_9HYPH</name>